<dbReference type="eggNOG" id="ENOG50314P6">
    <property type="taxonomic scope" value="Bacteria"/>
</dbReference>
<evidence type="ECO:0000313" key="1">
    <source>
        <dbReference type="EMBL" id="EOL41651.1"/>
    </source>
</evidence>
<keyword evidence="2" id="KW-1185">Reference proteome</keyword>
<organism evidence="1 2">
    <name type="scientific">Enterococcus phoeniculicola ATCC BAA-412</name>
    <dbReference type="NCBI Taxonomy" id="1158610"/>
    <lineage>
        <taxon>Bacteria</taxon>
        <taxon>Bacillati</taxon>
        <taxon>Bacillota</taxon>
        <taxon>Bacilli</taxon>
        <taxon>Lactobacillales</taxon>
        <taxon>Enterococcaceae</taxon>
        <taxon>Enterococcus</taxon>
    </lineage>
</organism>
<dbReference type="PATRIC" id="fig|1158610.3.peg.3204"/>
<dbReference type="EMBL" id="AJAT01000018">
    <property type="protein sequence ID" value="EOL41651.1"/>
    <property type="molecule type" value="Genomic_DNA"/>
</dbReference>
<dbReference type="AlphaFoldDB" id="R3W2I3"/>
<proteinExistence type="predicted"/>
<protein>
    <submittedName>
        <fullName evidence="1">Uncharacterized protein</fullName>
    </submittedName>
</protein>
<comment type="caution">
    <text evidence="1">The sequence shown here is derived from an EMBL/GenBank/DDBJ whole genome shotgun (WGS) entry which is preliminary data.</text>
</comment>
<evidence type="ECO:0000313" key="2">
    <source>
        <dbReference type="Proteomes" id="UP000013785"/>
    </source>
</evidence>
<dbReference type="HOGENOM" id="CLU_189809_0_0_9"/>
<dbReference type="Proteomes" id="UP000013785">
    <property type="component" value="Unassembled WGS sequence"/>
</dbReference>
<accession>R3W2I3</accession>
<dbReference type="STRING" id="154621.RV11_GL002826"/>
<sequence>MADYQMIKTVGKCFRSKSEGYSGSIRILGSWYDYKVVEGIPSEGAMLEVFDFTSKELLVRVNNYLFESDVNYIGNF</sequence>
<gene>
    <name evidence="1" type="ORF">UC3_03216</name>
</gene>
<reference evidence="1 2" key="1">
    <citation type="submission" date="2013-02" db="EMBL/GenBank/DDBJ databases">
        <title>The Genome Sequence of Enterococcus phoeniculicola BAA-412.</title>
        <authorList>
            <consortium name="The Broad Institute Genome Sequencing Platform"/>
            <consortium name="The Broad Institute Genome Sequencing Center for Infectious Disease"/>
            <person name="Earl A.M."/>
            <person name="Gilmore M.S."/>
            <person name="Lebreton F."/>
            <person name="Walker B."/>
            <person name="Young S.K."/>
            <person name="Zeng Q."/>
            <person name="Gargeya S."/>
            <person name="Fitzgerald M."/>
            <person name="Haas B."/>
            <person name="Abouelleil A."/>
            <person name="Alvarado L."/>
            <person name="Arachchi H.M."/>
            <person name="Berlin A.M."/>
            <person name="Chapman S.B."/>
            <person name="Dewar J."/>
            <person name="Goldberg J."/>
            <person name="Griggs A."/>
            <person name="Gujja S."/>
            <person name="Hansen M."/>
            <person name="Howarth C."/>
            <person name="Imamovic A."/>
            <person name="Larimer J."/>
            <person name="McCowan C."/>
            <person name="Murphy C."/>
            <person name="Neiman D."/>
            <person name="Pearson M."/>
            <person name="Priest M."/>
            <person name="Roberts A."/>
            <person name="Saif S."/>
            <person name="Shea T."/>
            <person name="Sisk P."/>
            <person name="Sykes S."/>
            <person name="Wortman J."/>
            <person name="Nusbaum C."/>
            <person name="Birren B."/>
        </authorList>
    </citation>
    <scope>NUCLEOTIDE SEQUENCE [LARGE SCALE GENOMIC DNA]</scope>
    <source>
        <strain evidence="1 2">ATCC BAA-412</strain>
    </source>
</reference>
<name>R3W2I3_9ENTE</name>
<dbReference type="RefSeq" id="WP_010769847.1">
    <property type="nucleotide sequence ID" value="NZ_ASWE01000001.1"/>
</dbReference>